<accession>A0AAV3SCE1</accession>
<reference evidence="2" key="2">
    <citation type="submission" date="2023-12" db="EMBL/GenBank/DDBJ databases">
        <authorList>
            <person name="Sun Q."/>
            <person name="Inoue M."/>
        </authorList>
    </citation>
    <scope>NUCLEOTIDE SEQUENCE</scope>
    <source>
        <strain evidence="2">JCM 12289</strain>
    </source>
</reference>
<protein>
    <submittedName>
        <fullName evidence="2">Uncharacterized protein</fullName>
    </submittedName>
</protein>
<organism evidence="2 3">
    <name type="scientific">Halococcus dombrowskii</name>
    <dbReference type="NCBI Taxonomy" id="179637"/>
    <lineage>
        <taxon>Archaea</taxon>
        <taxon>Methanobacteriati</taxon>
        <taxon>Methanobacteriota</taxon>
        <taxon>Stenosarchaea group</taxon>
        <taxon>Halobacteria</taxon>
        <taxon>Halobacteriales</taxon>
        <taxon>Halococcaceae</taxon>
        <taxon>Halococcus</taxon>
    </lineage>
</organism>
<feature type="transmembrane region" description="Helical" evidence="1">
    <location>
        <begin position="100"/>
        <end position="117"/>
    </location>
</feature>
<dbReference type="Proteomes" id="UP001500962">
    <property type="component" value="Unassembled WGS sequence"/>
</dbReference>
<keyword evidence="1" id="KW-0812">Transmembrane</keyword>
<evidence type="ECO:0000256" key="1">
    <source>
        <dbReference type="SAM" id="Phobius"/>
    </source>
</evidence>
<keyword evidence="1" id="KW-0472">Membrane</keyword>
<evidence type="ECO:0000313" key="2">
    <source>
        <dbReference type="EMBL" id="GAA0453495.1"/>
    </source>
</evidence>
<comment type="caution">
    <text evidence="2">The sequence shown here is derived from an EMBL/GenBank/DDBJ whole genome shotgun (WGS) entry which is preliminary data.</text>
</comment>
<gene>
    <name evidence="2" type="ORF">GCM10008985_06560</name>
</gene>
<dbReference type="EMBL" id="BAAADN010000010">
    <property type="protein sequence ID" value="GAA0453495.1"/>
    <property type="molecule type" value="Genomic_DNA"/>
</dbReference>
<proteinExistence type="predicted"/>
<reference evidence="2" key="1">
    <citation type="journal article" date="2014" name="Int. J. Syst. Evol. Microbiol.">
        <title>Complete genome sequence of Corynebacterium casei LMG S-19264T (=DSM 44701T), isolated from a smear-ripened cheese.</title>
        <authorList>
            <consortium name="US DOE Joint Genome Institute (JGI-PGF)"/>
            <person name="Walter F."/>
            <person name="Albersmeier A."/>
            <person name="Kalinowski J."/>
            <person name="Ruckert C."/>
        </authorList>
    </citation>
    <scope>NUCLEOTIDE SEQUENCE</scope>
    <source>
        <strain evidence="2">JCM 12289</strain>
    </source>
</reference>
<name>A0AAV3SCE1_HALDO</name>
<feature type="transmembrane region" description="Helical" evidence="1">
    <location>
        <begin position="76"/>
        <end position="93"/>
    </location>
</feature>
<sequence length="132" mass="15325">MTSMEWLGVSGGTILNTGVLFLFFWMLIGLYVYREAKKEQRSSPRLRGLGWGMLGIIGAVDYLTDIKAEEKGRLRWLGFSLLLFVFWAAEPLIQQRPPGWYAWAGFYTGLLILYWQFNLELLDDSRIQPNIR</sequence>
<feature type="transmembrane region" description="Helical" evidence="1">
    <location>
        <begin position="6"/>
        <end position="33"/>
    </location>
</feature>
<keyword evidence="1" id="KW-1133">Transmembrane helix</keyword>
<evidence type="ECO:0000313" key="3">
    <source>
        <dbReference type="Proteomes" id="UP001500962"/>
    </source>
</evidence>
<dbReference type="AlphaFoldDB" id="A0AAV3SCE1"/>